<organism evidence="1">
    <name type="scientific">marine sediment metagenome</name>
    <dbReference type="NCBI Taxonomy" id="412755"/>
    <lineage>
        <taxon>unclassified sequences</taxon>
        <taxon>metagenomes</taxon>
        <taxon>ecological metagenomes</taxon>
    </lineage>
</organism>
<evidence type="ECO:0000313" key="1">
    <source>
        <dbReference type="EMBL" id="KKO03093.1"/>
    </source>
</evidence>
<name>A0A0F9VT30_9ZZZZ</name>
<evidence type="ECO:0008006" key="2">
    <source>
        <dbReference type="Google" id="ProtNLM"/>
    </source>
</evidence>
<sequence>MSHMTYLLNASLVALALATSACSPVPQKPLESGMVRVNLAADVGNDVKAYRVDGELTQSIRFGDISPGTHNLQVRYHFEVPGGAGSGGLFDANFRTCVMEVDYDNFTAGMQYLFKVERRGWRSAGGLYDQQTQEKVATAEEVRCGPGM</sequence>
<proteinExistence type="predicted"/>
<dbReference type="EMBL" id="LAZR01000028">
    <property type="protein sequence ID" value="KKO03093.1"/>
    <property type="molecule type" value="Genomic_DNA"/>
</dbReference>
<protein>
    <recommendedName>
        <fullName evidence="2">Lipoprotein</fullName>
    </recommendedName>
</protein>
<gene>
    <name evidence="1" type="ORF">LCGC14_0100140</name>
</gene>
<reference evidence="1" key="1">
    <citation type="journal article" date="2015" name="Nature">
        <title>Complex archaea that bridge the gap between prokaryotes and eukaryotes.</title>
        <authorList>
            <person name="Spang A."/>
            <person name="Saw J.H."/>
            <person name="Jorgensen S.L."/>
            <person name="Zaremba-Niedzwiedzka K."/>
            <person name="Martijn J."/>
            <person name="Lind A.E."/>
            <person name="van Eijk R."/>
            <person name="Schleper C."/>
            <person name="Guy L."/>
            <person name="Ettema T.J."/>
        </authorList>
    </citation>
    <scope>NUCLEOTIDE SEQUENCE</scope>
</reference>
<accession>A0A0F9VT30</accession>
<dbReference type="AlphaFoldDB" id="A0A0F9VT30"/>
<comment type="caution">
    <text evidence="1">The sequence shown here is derived from an EMBL/GenBank/DDBJ whole genome shotgun (WGS) entry which is preliminary data.</text>
</comment>